<dbReference type="Gene3D" id="3.40.50.300">
    <property type="entry name" value="P-loop containing nucleotide triphosphate hydrolases"/>
    <property type="match status" value="1"/>
</dbReference>
<dbReference type="PANTHER" id="PTHR40396">
    <property type="entry name" value="ATPASE-LIKE PROTEIN"/>
    <property type="match status" value="1"/>
</dbReference>
<feature type="domain" description="Rad50/SbcC-type AAA" evidence="1">
    <location>
        <begin position="8"/>
        <end position="196"/>
    </location>
</feature>
<proteinExistence type="predicted"/>
<reference evidence="2 3" key="1">
    <citation type="submission" date="2024-06" db="EMBL/GenBank/DDBJ databases">
        <title>Sorghum-associated microbial communities from plants grown in Nebraska, USA.</title>
        <authorList>
            <person name="Schachtman D."/>
        </authorList>
    </citation>
    <scope>NUCLEOTIDE SEQUENCE [LARGE SCALE GENOMIC DNA]</scope>
    <source>
        <strain evidence="2 3">736</strain>
    </source>
</reference>
<keyword evidence="3" id="KW-1185">Reference proteome</keyword>
<organism evidence="2 3">
    <name type="scientific">Lysinibacillus parviboronicapiens</name>
    <dbReference type="NCBI Taxonomy" id="436516"/>
    <lineage>
        <taxon>Bacteria</taxon>
        <taxon>Bacillati</taxon>
        <taxon>Bacillota</taxon>
        <taxon>Bacilli</taxon>
        <taxon>Bacillales</taxon>
        <taxon>Bacillaceae</taxon>
        <taxon>Lysinibacillus</taxon>
    </lineage>
</organism>
<dbReference type="RefSeq" id="WP_107951648.1">
    <property type="nucleotide sequence ID" value="NZ_CP073713.1"/>
</dbReference>
<dbReference type="Proteomes" id="UP001549363">
    <property type="component" value="Unassembled WGS sequence"/>
</dbReference>
<dbReference type="EMBL" id="JBEPSB010000028">
    <property type="protein sequence ID" value="MET4562971.1"/>
    <property type="molecule type" value="Genomic_DNA"/>
</dbReference>
<evidence type="ECO:0000313" key="3">
    <source>
        <dbReference type="Proteomes" id="UP001549363"/>
    </source>
</evidence>
<dbReference type="PANTHER" id="PTHR40396:SF1">
    <property type="entry name" value="ATPASE AAA-TYPE CORE DOMAIN-CONTAINING PROTEIN"/>
    <property type="match status" value="1"/>
</dbReference>
<dbReference type="InterPro" id="IPR027417">
    <property type="entry name" value="P-loop_NTPase"/>
</dbReference>
<dbReference type="SUPFAM" id="SSF52540">
    <property type="entry name" value="P-loop containing nucleoside triphosphate hydrolases"/>
    <property type="match status" value="1"/>
</dbReference>
<comment type="caution">
    <text evidence="2">The sequence shown here is derived from an EMBL/GenBank/DDBJ whole genome shotgun (WGS) entry which is preliminary data.</text>
</comment>
<dbReference type="InterPro" id="IPR038729">
    <property type="entry name" value="Rad50/SbcC_AAA"/>
</dbReference>
<dbReference type="Pfam" id="PF13476">
    <property type="entry name" value="AAA_23"/>
    <property type="match status" value="1"/>
</dbReference>
<protein>
    <submittedName>
        <fullName evidence="2">AAA15 family ATPase/GTPase</fullName>
    </submittedName>
</protein>
<gene>
    <name evidence="2" type="ORF">ABIA69_004162</name>
</gene>
<sequence length="445" mass="51085">MAIIKIKKIKVRNLRNVRSGEITLVVDFETFFKANVVGLYGQNGSGKTTIVDAFALLKTLISGWIADVKLPAREKRMILAGEDKANIEIEFLVENQFGTFYVNYFVELQEDEKRLYTTAERVTYRENEKGKRSKVLLYATEEDVQIRNASLADMNEKLRVQMLVINQLARKQYMSFIFHKDLKPILQEKLTELEMQLLHNLAIDFNRDLHVVNNQNIAPLFEERIMPFSVHLERTRGSIPYDLKGPALLPEDAFYILCEVIEQSNRVLSTIIPELTIKINVITEQTLDSGEKGIRFEFLSQRGDCELPLRTESEGILKIISVLSVLIAVYNNPNACVIIDELDSGVFEYLLGELLTVIDEGGKGQLIFTSHNLRVLEVLAIKNLWFTTTNENTRYMQLKGIKEVNNARDVYLRAIQLGGQDEEVYRETKTFKIKRAFRKAGVQHD</sequence>
<name>A0ABV2PQE7_9BACI</name>
<evidence type="ECO:0000259" key="1">
    <source>
        <dbReference type="Pfam" id="PF13476"/>
    </source>
</evidence>
<accession>A0ABV2PQE7</accession>
<evidence type="ECO:0000313" key="2">
    <source>
        <dbReference type="EMBL" id="MET4562971.1"/>
    </source>
</evidence>